<dbReference type="Proteomes" id="UP001312893">
    <property type="component" value="Unassembled WGS sequence"/>
</dbReference>
<dbReference type="RefSeq" id="WP_331851331.1">
    <property type="nucleotide sequence ID" value="NZ_JARXNK020000104.1"/>
</dbReference>
<organism evidence="1 2">
    <name type="scientific">Raoultella lignicola</name>
    <dbReference type="NCBI Taxonomy" id="3040939"/>
    <lineage>
        <taxon>Bacteria</taxon>
        <taxon>Pseudomonadati</taxon>
        <taxon>Pseudomonadota</taxon>
        <taxon>Gammaproteobacteria</taxon>
        <taxon>Enterobacterales</taxon>
        <taxon>Enterobacteriaceae</taxon>
        <taxon>Klebsiella/Raoultella group</taxon>
        <taxon>Raoultella</taxon>
    </lineage>
</organism>
<dbReference type="Gene3D" id="2.60.40.1090">
    <property type="entry name" value="Fimbrial-type adhesion domain"/>
    <property type="match status" value="1"/>
</dbReference>
<name>A0ABU9FAC9_9ENTR</name>
<dbReference type="InterPro" id="IPR008966">
    <property type="entry name" value="Adhesion_dom_sf"/>
</dbReference>
<accession>A0ABU9FAC9</accession>
<gene>
    <name evidence="1" type="ORF">QFI96_016780</name>
</gene>
<reference evidence="1 2" key="1">
    <citation type="submission" date="2024-04" db="EMBL/GenBank/DDBJ databases">
        <title>Two novel Raoultella species associated with bleeding cankers of broadleaf hosts, Raoultella scottia sp. nov. and Raoultella lignicola sp. nov.</title>
        <authorList>
            <person name="Brady C.L."/>
        </authorList>
    </citation>
    <scope>NUCLEOTIDE SEQUENCE [LARGE SCALE GENOMIC DNA]</scope>
    <source>
        <strain evidence="1 2">TW_WC1a.1</strain>
    </source>
</reference>
<sequence length="97" mass="10034">MFSTPATRDKVTVTFTGAASSYDADSLGLIGSAKGAYILMSQADGDKVVLNTPTNAQTLKNGNNTLAFTAALKGGGNPLDIVPGNFNVPTNFMLSYN</sequence>
<evidence type="ECO:0000313" key="2">
    <source>
        <dbReference type="Proteomes" id="UP001312893"/>
    </source>
</evidence>
<proteinExistence type="predicted"/>
<protein>
    <recommendedName>
        <fullName evidence="3">P pilus assembly protein, pilin FimA</fullName>
    </recommendedName>
</protein>
<dbReference type="InterPro" id="IPR036937">
    <property type="entry name" value="Adhesion_dom_fimbrial_sf"/>
</dbReference>
<evidence type="ECO:0000313" key="1">
    <source>
        <dbReference type="EMBL" id="MEL0553355.1"/>
    </source>
</evidence>
<evidence type="ECO:0008006" key="3">
    <source>
        <dbReference type="Google" id="ProtNLM"/>
    </source>
</evidence>
<keyword evidence="2" id="KW-1185">Reference proteome</keyword>
<dbReference type="SUPFAM" id="SSF49401">
    <property type="entry name" value="Bacterial adhesins"/>
    <property type="match status" value="1"/>
</dbReference>
<comment type="caution">
    <text evidence="1">The sequence shown here is derived from an EMBL/GenBank/DDBJ whole genome shotgun (WGS) entry which is preliminary data.</text>
</comment>
<dbReference type="EMBL" id="JARXNK020000104">
    <property type="protein sequence ID" value="MEL0553355.1"/>
    <property type="molecule type" value="Genomic_DNA"/>
</dbReference>